<accession>A0ACB9S785</accession>
<sequence>MSSRDLQAVEVRDIHALAPQRPPSPPPPPAPAWETSSSTASVSSENFTTMSREFNALVLAGSTINSNPPPRATSAANNHLLPYPGSPDNSNLERIREEQGVEETNPLAIVPDSDPIYSDTRNNIPQRHGGVGGGNGIMGMSTSVQRVKEEEVEAKISAWQNAKVAKLNNRFKREDAVIGGWENEQVQKATSSFKKIERKLEERRARAMEKMQNEVAKARRKAEEKRATAEASRGTKVARVVELANLMRAVGRPPAKRSFF</sequence>
<proteinExistence type="predicted"/>
<comment type="caution">
    <text evidence="1">The sequence shown here is derived from an EMBL/GenBank/DDBJ whole genome shotgun (WGS) entry which is preliminary data.</text>
</comment>
<evidence type="ECO:0000313" key="1">
    <source>
        <dbReference type="EMBL" id="KAI4386513.1"/>
    </source>
</evidence>
<evidence type="ECO:0000313" key="2">
    <source>
        <dbReference type="Proteomes" id="UP001057402"/>
    </source>
</evidence>
<organism evidence="1 2">
    <name type="scientific">Melastoma candidum</name>
    <dbReference type="NCBI Taxonomy" id="119954"/>
    <lineage>
        <taxon>Eukaryota</taxon>
        <taxon>Viridiplantae</taxon>
        <taxon>Streptophyta</taxon>
        <taxon>Embryophyta</taxon>
        <taxon>Tracheophyta</taxon>
        <taxon>Spermatophyta</taxon>
        <taxon>Magnoliopsida</taxon>
        <taxon>eudicotyledons</taxon>
        <taxon>Gunneridae</taxon>
        <taxon>Pentapetalae</taxon>
        <taxon>rosids</taxon>
        <taxon>malvids</taxon>
        <taxon>Myrtales</taxon>
        <taxon>Melastomataceae</taxon>
        <taxon>Melastomatoideae</taxon>
        <taxon>Melastomateae</taxon>
        <taxon>Melastoma</taxon>
    </lineage>
</organism>
<dbReference type="Proteomes" id="UP001057402">
    <property type="component" value="Chromosome 2"/>
</dbReference>
<gene>
    <name evidence="1" type="ORF">MLD38_004441</name>
</gene>
<reference evidence="2" key="1">
    <citation type="journal article" date="2023" name="Front. Plant Sci.">
        <title>Chromosomal-level genome assembly of Melastoma candidum provides insights into trichome evolution.</title>
        <authorList>
            <person name="Zhong Y."/>
            <person name="Wu W."/>
            <person name="Sun C."/>
            <person name="Zou P."/>
            <person name="Liu Y."/>
            <person name="Dai S."/>
            <person name="Zhou R."/>
        </authorList>
    </citation>
    <scope>NUCLEOTIDE SEQUENCE [LARGE SCALE GENOMIC DNA]</scope>
</reference>
<protein>
    <submittedName>
        <fullName evidence="1">Uncharacterized protein</fullName>
    </submittedName>
</protein>
<keyword evidence="2" id="KW-1185">Reference proteome</keyword>
<dbReference type="EMBL" id="CM042881">
    <property type="protein sequence ID" value="KAI4386513.1"/>
    <property type="molecule type" value="Genomic_DNA"/>
</dbReference>
<name>A0ACB9S785_9MYRT</name>